<proteinExistence type="predicted"/>
<dbReference type="Proteomes" id="UP000177159">
    <property type="component" value="Unassembled WGS sequence"/>
</dbReference>
<dbReference type="AlphaFoldDB" id="A0A1F7GVT7"/>
<organism evidence="2 3">
    <name type="scientific">Candidatus Roizmanbacteria bacterium RIFCSPHIGHO2_02_FULL_37_24</name>
    <dbReference type="NCBI Taxonomy" id="1802037"/>
    <lineage>
        <taxon>Bacteria</taxon>
        <taxon>Candidatus Roizmaniibacteriota</taxon>
    </lineage>
</organism>
<dbReference type="EMBL" id="MFZM01000036">
    <property type="protein sequence ID" value="OGK22706.1"/>
    <property type="molecule type" value="Genomic_DNA"/>
</dbReference>
<dbReference type="CDD" id="cd00761">
    <property type="entry name" value="Glyco_tranf_GTA_type"/>
    <property type="match status" value="1"/>
</dbReference>
<dbReference type="Pfam" id="PF00535">
    <property type="entry name" value="Glycos_transf_2"/>
    <property type="match status" value="1"/>
</dbReference>
<dbReference type="PANTHER" id="PTHR43685:SF2">
    <property type="entry name" value="GLYCOSYLTRANSFERASE 2-LIKE DOMAIN-CONTAINING PROTEIN"/>
    <property type="match status" value="1"/>
</dbReference>
<evidence type="ECO:0000313" key="2">
    <source>
        <dbReference type="EMBL" id="OGK22706.1"/>
    </source>
</evidence>
<evidence type="ECO:0000259" key="1">
    <source>
        <dbReference type="Pfam" id="PF00535"/>
    </source>
</evidence>
<dbReference type="InterPro" id="IPR029044">
    <property type="entry name" value="Nucleotide-diphossugar_trans"/>
</dbReference>
<sequence>MISIVIPVYNEEKYIQQCLDSITQLQTKHEYEVVIVDNDSSDSTRTIVATYQKKLRLRIIVEKQRGRGAARSTGFTHAQGEVIFSTDADTIIPPHWIETMMSYFDSKKNVVAVTGLFKFTDCCHFLEKLMPFFLHVYKLLFGHYWLSGFNFAIKRDAYIQSKGFDRKLNAQEDTELGFRIVKIGNIMYAPDCYVKTSSRRFEKGMISTLVEYVVSFVNMKFRKESYLRNEGR</sequence>
<dbReference type="PANTHER" id="PTHR43685">
    <property type="entry name" value="GLYCOSYLTRANSFERASE"/>
    <property type="match status" value="1"/>
</dbReference>
<comment type="caution">
    <text evidence="2">The sequence shown here is derived from an EMBL/GenBank/DDBJ whole genome shotgun (WGS) entry which is preliminary data.</text>
</comment>
<dbReference type="InterPro" id="IPR001173">
    <property type="entry name" value="Glyco_trans_2-like"/>
</dbReference>
<feature type="domain" description="Glycosyltransferase 2-like" evidence="1">
    <location>
        <begin position="3"/>
        <end position="157"/>
    </location>
</feature>
<reference evidence="2 3" key="1">
    <citation type="journal article" date="2016" name="Nat. Commun.">
        <title>Thousands of microbial genomes shed light on interconnected biogeochemical processes in an aquifer system.</title>
        <authorList>
            <person name="Anantharaman K."/>
            <person name="Brown C.T."/>
            <person name="Hug L.A."/>
            <person name="Sharon I."/>
            <person name="Castelle C.J."/>
            <person name="Probst A.J."/>
            <person name="Thomas B.C."/>
            <person name="Singh A."/>
            <person name="Wilkins M.J."/>
            <person name="Karaoz U."/>
            <person name="Brodie E.L."/>
            <person name="Williams K.H."/>
            <person name="Hubbard S.S."/>
            <person name="Banfield J.F."/>
        </authorList>
    </citation>
    <scope>NUCLEOTIDE SEQUENCE [LARGE SCALE GENOMIC DNA]</scope>
</reference>
<dbReference type="InterPro" id="IPR050834">
    <property type="entry name" value="Glycosyltransf_2"/>
</dbReference>
<accession>A0A1F7GVT7</accession>
<gene>
    <name evidence="2" type="ORF">A3C24_02755</name>
</gene>
<protein>
    <recommendedName>
        <fullName evidence="1">Glycosyltransferase 2-like domain-containing protein</fullName>
    </recommendedName>
</protein>
<dbReference type="SUPFAM" id="SSF53448">
    <property type="entry name" value="Nucleotide-diphospho-sugar transferases"/>
    <property type="match status" value="1"/>
</dbReference>
<evidence type="ECO:0000313" key="3">
    <source>
        <dbReference type="Proteomes" id="UP000177159"/>
    </source>
</evidence>
<dbReference type="Gene3D" id="3.90.550.10">
    <property type="entry name" value="Spore Coat Polysaccharide Biosynthesis Protein SpsA, Chain A"/>
    <property type="match status" value="1"/>
</dbReference>
<name>A0A1F7GVT7_9BACT</name>